<dbReference type="InterPro" id="IPR051541">
    <property type="entry name" value="PTS_SugarTrans_NitroReg"/>
</dbReference>
<organism evidence="2 3">
    <name type="scientific">Pelolinea submarina</name>
    <dbReference type="NCBI Taxonomy" id="913107"/>
    <lineage>
        <taxon>Bacteria</taxon>
        <taxon>Bacillati</taxon>
        <taxon>Chloroflexota</taxon>
        <taxon>Anaerolineae</taxon>
        <taxon>Anaerolineales</taxon>
        <taxon>Anaerolineaceae</taxon>
        <taxon>Pelolinea</taxon>
    </lineage>
</organism>
<dbReference type="PROSITE" id="PS51094">
    <property type="entry name" value="PTS_EIIA_TYPE_2"/>
    <property type="match status" value="1"/>
</dbReference>
<comment type="caution">
    <text evidence="2">The sequence shown here is derived from an EMBL/GenBank/DDBJ whole genome shotgun (WGS) entry which is preliminary data.</text>
</comment>
<dbReference type="Gene3D" id="3.40.930.10">
    <property type="entry name" value="Mannitol-specific EII, Chain A"/>
    <property type="match status" value="1"/>
</dbReference>
<evidence type="ECO:0000313" key="2">
    <source>
        <dbReference type="EMBL" id="REG10496.1"/>
    </source>
</evidence>
<dbReference type="AlphaFoldDB" id="A0A3E0AFQ7"/>
<dbReference type="SUPFAM" id="SSF55804">
    <property type="entry name" value="Phoshotransferase/anion transport protein"/>
    <property type="match status" value="1"/>
</dbReference>
<dbReference type="PANTHER" id="PTHR47738:SF3">
    <property type="entry name" value="PHOSPHOTRANSFERASE SYSTEM MANNITOL_FRUCTOSE-SPECIFIC IIA DOMAIN CONTAINING PROTEIN"/>
    <property type="match status" value="1"/>
</dbReference>
<dbReference type="RefSeq" id="WP_116223673.1">
    <property type="nucleotide sequence ID" value="NZ_AP018437.1"/>
</dbReference>
<sequence>MEVVKQMEKSFFDLIVVDKMNVGTSTEVLEKLSGSLYAQKAVNEHFQAAVIEREHNFPTGMPTKIPAALPHTDSEYCLRKALAVGVLEKPVTFGLMGGEDGETIDTKMVFMLSLPNPKSQIVIIQKILEIFREEPTMEMLQRTGEKDPSELRKILTSYFSDISNE</sequence>
<accession>A0A3E0AFQ7</accession>
<dbReference type="PANTHER" id="PTHR47738">
    <property type="entry name" value="PTS SYSTEM FRUCTOSE-LIKE EIIA COMPONENT-RELATED"/>
    <property type="match status" value="1"/>
</dbReference>
<proteinExistence type="predicted"/>
<name>A0A3E0AFQ7_9CHLR</name>
<dbReference type="CDD" id="cd00211">
    <property type="entry name" value="PTS_IIA_fru"/>
    <property type="match status" value="1"/>
</dbReference>
<reference evidence="2 3" key="1">
    <citation type="submission" date="2018-08" db="EMBL/GenBank/DDBJ databases">
        <title>Genomic Encyclopedia of Type Strains, Phase IV (KMG-IV): sequencing the most valuable type-strain genomes for metagenomic binning, comparative biology and taxonomic classification.</title>
        <authorList>
            <person name="Goeker M."/>
        </authorList>
    </citation>
    <scope>NUCLEOTIDE SEQUENCE [LARGE SCALE GENOMIC DNA]</scope>
    <source>
        <strain evidence="2 3">DSM 23923</strain>
    </source>
</reference>
<dbReference type="InterPro" id="IPR002178">
    <property type="entry name" value="PTS_EIIA_type-2_dom"/>
</dbReference>
<evidence type="ECO:0000259" key="1">
    <source>
        <dbReference type="PROSITE" id="PS51094"/>
    </source>
</evidence>
<protein>
    <submittedName>
        <fullName evidence="2">PTS system galactitol-specific IIA component</fullName>
    </submittedName>
</protein>
<evidence type="ECO:0000313" key="3">
    <source>
        <dbReference type="Proteomes" id="UP000256388"/>
    </source>
</evidence>
<dbReference type="EMBL" id="QUMS01000001">
    <property type="protein sequence ID" value="REG10496.1"/>
    <property type="molecule type" value="Genomic_DNA"/>
</dbReference>
<keyword evidence="3" id="KW-1185">Reference proteome</keyword>
<gene>
    <name evidence="2" type="ORF">DFR64_0354</name>
</gene>
<dbReference type="Proteomes" id="UP000256388">
    <property type="component" value="Unassembled WGS sequence"/>
</dbReference>
<feature type="domain" description="PTS EIIA type-2" evidence="1">
    <location>
        <begin position="9"/>
        <end position="158"/>
    </location>
</feature>
<dbReference type="InterPro" id="IPR016152">
    <property type="entry name" value="PTrfase/Anion_transptr"/>
</dbReference>
<dbReference type="Pfam" id="PF00359">
    <property type="entry name" value="PTS_EIIA_2"/>
    <property type="match status" value="1"/>
</dbReference>